<dbReference type="RefSeq" id="WP_008908717.1">
    <property type="nucleotide sequence ID" value="NZ_CAKP01000072.1"/>
</dbReference>
<dbReference type="Pfam" id="PF01850">
    <property type="entry name" value="PIN"/>
    <property type="match status" value="1"/>
</dbReference>
<dbReference type="Gene3D" id="3.40.50.1010">
    <property type="entry name" value="5'-nuclease"/>
    <property type="match status" value="1"/>
</dbReference>
<dbReference type="eggNOG" id="COG1848">
    <property type="taxonomic scope" value="Bacteria"/>
</dbReference>
<proteinExistence type="predicted"/>
<dbReference type="SUPFAM" id="SSF88723">
    <property type="entry name" value="PIN domain-like"/>
    <property type="match status" value="1"/>
</dbReference>
<dbReference type="InterPro" id="IPR029060">
    <property type="entry name" value="PIN-like_dom_sf"/>
</dbReference>
<gene>
    <name evidence="2" type="ORF">CAAU_1365</name>
</gene>
<accession>I7K7E1</accession>
<dbReference type="Proteomes" id="UP000007652">
    <property type="component" value="Unassembled WGS sequence"/>
</dbReference>
<dbReference type="OrthoDB" id="597982at2"/>
<reference evidence="2 3" key="1">
    <citation type="journal article" date="2011" name="J. Bacteriol.">
        <title>Draft genome sequence of Caloramator australicus strain RC3T, a thermoanaerobe from the Great Artesian Basin of Australia.</title>
        <authorList>
            <person name="Ogg C.D."/>
            <person name="Patel B.K.C."/>
        </authorList>
    </citation>
    <scope>NUCLEOTIDE SEQUENCE [LARGE SCALE GENOMIC DNA]</scope>
    <source>
        <strain evidence="2 3">RC3</strain>
    </source>
</reference>
<keyword evidence="3" id="KW-1185">Reference proteome</keyword>
<evidence type="ECO:0000313" key="2">
    <source>
        <dbReference type="EMBL" id="CCJ33449.1"/>
    </source>
</evidence>
<dbReference type="STRING" id="857293.CAAU_1365"/>
<feature type="domain" description="PIN" evidence="1">
    <location>
        <begin position="15"/>
        <end position="137"/>
    </location>
</feature>
<dbReference type="InterPro" id="IPR002716">
    <property type="entry name" value="PIN_dom"/>
</dbReference>
<evidence type="ECO:0000313" key="3">
    <source>
        <dbReference type="Proteomes" id="UP000007652"/>
    </source>
</evidence>
<dbReference type="AlphaFoldDB" id="I7K7E1"/>
<comment type="caution">
    <text evidence="2">The sequence shown here is derived from an EMBL/GenBank/DDBJ whole genome shotgun (WGS) entry which is preliminary data.</text>
</comment>
<evidence type="ECO:0000259" key="1">
    <source>
        <dbReference type="Pfam" id="PF01850"/>
    </source>
</evidence>
<dbReference type="EMBL" id="CAKP01000072">
    <property type="protein sequence ID" value="CCJ33449.1"/>
    <property type="molecule type" value="Genomic_DNA"/>
</dbReference>
<organism evidence="2 3">
    <name type="scientific">Caloramator australicus RC3</name>
    <dbReference type="NCBI Taxonomy" id="857293"/>
    <lineage>
        <taxon>Bacteria</taxon>
        <taxon>Bacillati</taxon>
        <taxon>Bacillota</taxon>
        <taxon>Clostridia</taxon>
        <taxon>Eubacteriales</taxon>
        <taxon>Clostridiaceae</taxon>
        <taxon>Caloramator</taxon>
    </lineage>
</organism>
<protein>
    <submittedName>
        <fullName evidence="2">PilT protein-like</fullName>
    </submittedName>
</protein>
<name>I7K7E1_9CLOT</name>
<sequence length="147" mass="17076">MGKLVDKLKNYSRIAIDTNSFIYLMERNEKYFNEVREMFRLIESGSVFAISSMLLITEVLTKPYKDGDILLANRYKAFISAFPNLYLKNIDYNVLVLTAKMRARYGLKTPDAIFIASALEEKAEAFVTNDIRLRKINEIEFIILDEI</sequence>